<evidence type="ECO:0000256" key="3">
    <source>
        <dbReference type="ARBA" id="ARBA00023315"/>
    </source>
</evidence>
<evidence type="ECO:0000313" key="8">
    <source>
        <dbReference type="EMBL" id="QJX80034.1"/>
    </source>
</evidence>
<dbReference type="SUPFAM" id="SSF53448">
    <property type="entry name" value="Nucleotide-diphospho-sugar transferases"/>
    <property type="match status" value="1"/>
</dbReference>
<dbReference type="PANTHER" id="PTHR43584:SF3">
    <property type="entry name" value="BIFUNCTIONAL PROTEIN GLMU"/>
    <property type="match status" value="1"/>
</dbReference>
<name>A0A6M6E2Z7_PRIMG</name>
<dbReference type="Gene3D" id="3.90.550.10">
    <property type="entry name" value="Spore Coat Polysaccharide Biosynthesis Protein SpsA, Chain A"/>
    <property type="match status" value="1"/>
</dbReference>
<comment type="function">
    <text evidence="6">Catalyzes the last two sequential reactions in the de novo biosynthetic pathway for UDP-N-acetylglucosamine (UDP-GlcNAc). The C-terminal domain catalyzes the transfer of acetyl group from acetyl coenzyme A to glucosamine-1-phosphate (GlcN-1-P) to produce N-acetylglucosamine-1-phosphate (GlcNAc-1-P), which is converted into UDP-GlcNAc by the transfer of uridine 5-monophosphate (from uridine 5-triphosphate), a reaction catalyzed by the N-terminal domain.</text>
</comment>
<dbReference type="InterPro" id="IPR050065">
    <property type="entry name" value="GlmU-like"/>
</dbReference>
<proteinExistence type="predicted"/>
<geneLocation type="plasmid" evidence="9">
    <name>pfdu301a</name>
</geneLocation>
<feature type="domain" description="Nucleotidyl transferase" evidence="7">
    <location>
        <begin position="10"/>
        <end position="223"/>
    </location>
</feature>
<dbReference type="EMBL" id="CP045273">
    <property type="protein sequence ID" value="QJX80034.1"/>
    <property type="molecule type" value="Genomic_DNA"/>
</dbReference>
<dbReference type="PANTHER" id="PTHR43584">
    <property type="entry name" value="NUCLEOTIDYL TRANSFERASE"/>
    <property type="match status" value="1"/>
</dbReference>
<dbReference type="GO" id="GO:0019134">
    <property type="term" value="F:glucosamine-1-phosphate N-acetyltransferase activity"/>
    <property type="evidence" value="ECO:0007669"/>
    <property type="project" value="UniProtKB-EC"/>
</dbReference>
<keyword evidence="8" id="KW-0614">Plasmid</keyword>
<sequence>MEELYMKTSAIVLAAGKGTRMKSELPKVLHPVCEKPMILHIIDKLDAIGVQDIIAVVGHKAEKVKEVVGLRVKYAEQAEQKGTGHAVMQAVPYLNKEGHTIIITGDTPLIQEKTLLALIENHTQANNDGTVLITKFDDPTGYGRIIRNSSEEVVGIVEEKDANEDQKKIKEVNTGIFCFKNKSLIDGLPLLNNNNVQNEYYLTDMVSIINKQGKKFGSYLLSDNEQVMGVNDREQLAQAEYIMKKYNSVSVRGKEVEKFS</sequence>
<organism evidence="8 9">
    <name type="scientific">Priestia megaterium</name>
    <name type="common">Bacillus megaterium</name>
    <dbReference type="NCBI Taxonomy" id="1404"/>
    <lineage>
        <taxon>Bacteria</taxon>
        <taxon>Bacillati</taxon>
        <taxon>Bacillota</taxon>
        <taxon>Bacilli</taxon>
        <taxon>Bacillales</taxon>
        <taxon>Bacillaceae</taxon>
        <taxon>Priestia</taxon>
    </lineage>
</organism>
<dbReference type="AlphaFoldDB" id="A0A6M6E2Z7"/>
<accession>A0A6M6E2Z7</accession>
<dbReference type="GO" id="GO:0003977">
    <property type="term" value="F:UDP-N-acetylglucosamine diphosphorylase activity"/>
    <property type="evidence" value="ECO:0007669"/>
    <property type="project" value="UniProtKB-EC"/>
</dbReference>
<keyword evidence="1 8" id="KW-0808">Transferase</keyword>
<evidence type="ECO:0000256" key="6">
    <source>
        <dbReference type="ARBA" id="ARBA00049628"/>
    </source>
</evidence>
<dbReference type="CDD" id="cd02540">
    <property type="entry name" value="GT2_GlmU_N_bac"/>
    <property type="match status" value="1"/>
</dbReference>
<keyword evidence="3" id="KW-0012">Acyltransferase</keyword>
<keyword evidence="2" id="KW-0548">Nucleotidyltransferase</keyword>
<dbReference type="Proteomes" id="UP000501076">
    <property type="component" value="Plasmid pFDU301A"/>
</dbReference>
<evidence type="ECO:0000313" key="9">
    <source>
        <dbReference type="Proteomes" id="UP000501076"/>
    </source>
</evidence>
<comment type="catalytic activity">
    <reaction evidence="5">
        <text>N-acetyl-alpha-D-glucosamine 1-phosphate + UTP + H(+) = UDP-N-acetyl-alpha-D-glucosamine + diphosphate</text>
        <dbReference type="Rhea" id="RHEA:13509"/>
        <dbReference type="ChEBI" id="CHEBI:15378"/>
        <dbReference type="ChEBI" id="CHEBI:33019"/>
        <dbReference type="ChEBI" id="CHEBI:46398"/>
        <dbReference type="ChEBI" id="CHEBI:57705"/>
        <dbReference type="ChEBI" id="CHEBI:57776"/>
        <dbReference type="EC" id="2.7.7.23"/>
    </reaction>
</comment>
<evidence type="ECO:0000259" key="7">
    <source>
        <dbReference type="Pfam" id="PF00483"/>
    </source>
</evidence>
<evidence type="ECO:0000256" key="4">
    <source>
        <dbReference type="ARBA" id="ARBA00048247"/>
    </source>
</evidence>
<dbReference type="InterPro" id="IPR029044">
    <property type="entry name" value="Nucleotide-diphossugar_trans"/>
</dbReference>
<reference evidence="8 9" key="1">
    <citation type="submission" date="2019-10" db="EMBL/GenBank/DDBJ databases">
        <title>Complete genome sequences for adaption low water activity.</title>
        <authorList>
            <person name="Zhao L."/>
            <person name="Zhong J."/>
        </authorList>
    </citation>
    <scope>NUCLEOTIDE SEQUENCE [LARGE SCALE GENOMIC DNA]</scope>
    <source>
        <strain evidence="8 9">FDU301</strain>
        <plasmid evidence="9">pfdu301a</plasmid>
    </source>
</reference>
<gene>
    <name evidence="8" type="ORF">FDZ14_28430</name>
</gene>
<dbReference type="Pfam" id="PF00483">
    <property type="entry name" value="NTP_transferase"/>
    <property type="match status" value="1"/>
</dbReference>
<evidence type="ECO:0000256" key="2">
    <source>
        <dbReference type="ARBA" id="ARBA00022695"/>
    </source>
</evidence>
<dbReference type="InterPro" id="IPR005835">
    <property type="entry name" value="NTP_transferase_dom"/>
</dbReference>
<evidence type="ECO:0000256" key="5">
    <source>
        <dbReference type="ARBA" id="ARBA00048493"/>
    </source>
</evidence>
<protein>
    <submittedName>
        <fullName evidence="8">NTP transferase domain-containing protein</fullName>
    </submittedName>
</protein>
<comment type="catalytic activity">
    <reaction evidence="4">
        <text>alpha-D-glucosamine 1-phosphate + acetyl-CoA = N-acetyl-alpha-D-glucosamine 1-phosphate + CoA + H(+)</text>
        <dbReference type="Rhea" id="RHEA:13725"/>
        <dbReference type="ChEBI" id="CHEBI:15378"/>
        <dbReference type="ChEBI" id="CHEBI:57287"/>
        <dbReference type="ChEBI" id="CHEBI:57288"/>
        <dbReference type="ChEBI" id="CHEBI:57776"/>
        <dbReference type="ChEBI" id="CHEBI:58516"/>
        <dbReference type="EC" id="2.3.1.157"/>
    </reaction>
</comment>
<evidence type="ECO:0000256" key="1">
    <source>
        <dbReference type="ARBA" id="ARBA00022679"/>
    </source>
</evidence>